<evidence type="ECO:0000313" key="1">
    <source>
        <dbReference type="EMBL" id="KAF3211382.1"/>
    </source>
</evidence>
<reference evidence="1 2" key="1">
    <citation type="submission" date="2019-06" db="EMBL/GenBank/DDBJ databases">
        <authorList>
            <person name="Palmer J.M."/>
        </authorList>
    </citation>
    <scope>NUCLEOTIDE SEQUENCE [LARGE SCALE GENOMIC DNA]</scope>
    <source>
        <strain evidence="1 2">TWF106</strain>
    </source>
</reference>
<gene>
    <name evidence="1" type="ORF">TWF106_010266</name>
</gene>
<protein>
    <submittedName>
        <fullName evidence="1">Uncharacterized protein</fullName>
    </submittedName>
</protein>
<evidence type="ECO:0000313" key="2">
    <source>
        <dbReference type="Proteomes" id="UP000472727"/>
    </source>
</evidence>
<sequence>MPFYFPLTRYIVVLLAIQITASIRLHTLLASVHCHLRTGGKAVHIHKTQQAQRLQLDPTIRILRKQAVVARLSLAMADTIVRLVRTNGIARPPPTGLQIVHHIPQPYRCAEQELSLY</sequence>
<organism evidence="1 2">
    <name type="scientific">Orbilia oligospora</name>
    <name type="common">Nematode-trapping fungus</name>
    <name type="synonym">Arthrobotrys oligospora</name>
    <dbReference type="NCBI Taxonomy" id="2813651"/>
    <lineage>
        <taxon>Eukaryota</taxon>
        <taxon>Fungi</taxon>
        <taxon>Dikarya</taxon>
        <taxon>Ascomycota</taxon>
        <taxon>Pezizomycotina</taxon>
        <taxon>Orbiliomycetes</taxon>
        <taxon>Orbiliales</taxon>
        <taxon>Orbiliaceae</taxon>
        <taxon>Orbilia</taxon>
    </lineage>
</organism>
<dbReference type="Proteomes" id="UP000472727">
    <property type="component" value="Unassembled WGS sequence"/>
</dbReference>
<proteinExistence type="predicted"/>
<name>A0A7C8QI65_ORBOL</name>
<dbReference type="AlphaFoldDB" id="A0A7C8QI65"/>
<dbReference type="EMBL" id="WIWS01000075">
    <property type="protein sequence ID" value="KAF3211382.1"/>
    <property type="molecule type" value="Genomic_DNA"/>
</dbReference>
<comment type="caution">
    <text evidence="1">The sequence shown here is derived from an EMBL/GenBank/DDBJ whole genome shotgun (WGS) entry which is preliminary data.</text>
</comment>
<accession>A0A7C8QI65</accession>